<accession>A0AAW2EY60</accession>
<evidence type="ECO:0008006" key="4">
    <source>
        <dbReference type="Google" id="ProtNLM"/>
    </source>
</evidence>
<evidence type="ECO:0000256" key="1">
    <source>
        <dbReference type="SAM" id="Phobius"/>
    </source>
</evidence>
<keyword evidence="3" id="KW-1185">Reference proteome</keyword>
<dbReference type="EMBL" id="JADYXP020000017">
    <property type="protein sequence ID" value="KAL0106935.1"/>
    <property type="molecule type" value="Genomic_DNA"/>
</dbReference>
<gene>
    <name evidence="2" type="ORF">PUN28_015449</name>
</gene>
<protein>
    <recommendedName>
        <fullName evidence="4">Transmembrane protein</fullName>
    </recommendedName>
</protein>
<organism evidence="2 3">
    <name type="scientific">Cardiocondyla obscurior</name>
    <dbReference type="NCBI Taxonomy" id="286306"/>
    <lineage>
        <taxon>Eukaryota</taxon>
        <taxon>Metazoa</taxon>
        <taxon>Ecdysozoa</taxon>
        <taxon>Arthropoda</taxon>
        <taxon>Hexapoda</taxon>
        <taxon>Insecta</taxon>
        <taxon>Pterygota</taxon>
        <taxon>Neoptera</taxon>
        <taxon>Endopterygota</taxon>
        <taxon>Hymenoptera</taxon>
        <taxon>Apocrita</taxon>
        <taxon>Aculeata</taxon>
        <taxon>Formicoidea</taxon>
        <taxon>Formicidae</taxon>
        <taxon>Myrmicinae</taxon>
        <taxon>Cardiocondyla</taxon>
    </lineage>
</organism>
<dbReference type="AlphaFoldDB" id="A0AAW2EY60"/>
<evidence type="ECO:0000313" key="3">
    <source>
        <dbReference type="Proteomes" id="UP001430953"/>
    </source>
</evidence>
<feature type="transmembrane region" description="Helical" evidence="1">
    <location>
        <begin position="67"/>
        <end position="90"/>
    </location>
</feature>
<evidence type="ECO:0000313" key="2">
    <source>
        <dbReference type="EMBL" id="KAL0106935.1"/>
    </source>
</evidence>
<keyword evidence="1" id="KW-0812">Transmembrane</keyword>
<dbReference type="Proteomes" id="UP001430953">
    <property type="component" value="Unassembled WGS sequence"/>
</dbReference>
<comment type="caution">
    <text evidence="2">The sequence shown here is derived from an EMBL/GenBank/DDBJ whole genome shotgun (WGS) entry which is preliminary data.</text>
</comment>
<keyword evidence="1" id="KW-1133">Transmembrane helix</keyword>
<reference evidence="2 3" key="1">
    <citation type="submission" date="2023-03" db="EMBL/GenBank/DDBJ databases">
        <title>High recombination rates correlate with genetic variation in Cardiocondyla obscurior ants.</title>
        <authorList>
            <person name="Errbii M."/>
        </authorList>
    </citation>
    <scope>NUCLEOTIDE SEQUENCE [LARGE SCALE GENOMIC DNA]</scope>
    <source>
        <strain evidence="2">Alpha-2009</strain>
        <tissue evidence="2">Whole body</tissue>
    </source>
</reference>
<keyword evidence="1" id="KW-0472">Membrane</keyword>
<feature type="transmembrane region" description="Helical" evidence="1">
    <location>
        <begin position="110"/>
        <end position="130"/>
    </location>
</feature>
<sequence length="189" mass="21476">MHPRARGDDAVVGVRRAGGVGARPRHLTRPLSPGASHLVALLRPVPVVVALYSGTYPATLPSSYLRAIYVSFSFYLFFFYFSLCLFFFFFSRLCSFPSGSFTLSIFRPRVPFSFSLSLSLSLSFRFFFLLTCDYNMRTFSGTPRCDAWRRGRKKNRKNPVCVMLFPMSAFDSRLVAVLSVRAKFRRAAN</sequence>
<proteinExistence type="predicted"/>
<name>A0AAW2EY60_9HYME</name>